<reference evidence="3" key="1">
    <citation type="submission" date="2022-08" db="EMBL/GenBank/DDBJ databases">
        <title>Genome Sequence of the sulphate-reducing bacterium, Pseudodesulfovibrio portus JCM14722.</title>
        <authorList>
            <person name="Kondo R."/>
            <person name="Kataoka T."/>
        </authorList>
    </citation>
    <scope>NUCLEOTIDE SEQUENCE</scope>
    <source>
        <strain evidence="3">JCM 14722</strain>
    </source>
</reference>
<dbReference type="InterPro" id="IPR041215">
    <property type="entry name" value="FlgO_dom"/>
</dbReference>
<evidence type="ECO:0000256" key="1">
    <source>
        <dbReference type="SAM" id="SignalP"/>
    </source>
</evidence>
<dbReference type="EMBL" id="AP026708">
    <property type="protein sequence ID" value="BDQ35562.1"/>
    <property type="molecule type" value="Genomic_DNA"/>
</dbReference>
<feature type="domain" description="FlgO" evidence="2">
    <location>
        <begin position="63"/>
        <end position="195"/>
    </location>
</feature>
<dbReference type="PROSITE" id="PS51257">
    <property type="entry name" value="PROKAR_LIPOPROTEIN"/>
    <property type="match status" value="1"/>
</dbReference>
<keyword evidence="1" id="KW-0732">Signal</keyword>
<evidence type="ECO:0000313" key="4">
    <source>
        <dbReference type="Proteomes" id="UP001061361"/>
    </source>
</evidence>
<gene>
    <name evidence="3" type="ORF">JCM14722_31040</name>
</gene>
<dbReference type="RefSeq" id="WP_264982456.1">
    <property type="nucleotide sequence ID" value="NZ_AP026708.1"/>
</dbReference>
<proteinExistence type="predicted"/>
<evidence type="ECO:0000259" key="2">
    <source>
        <dbReference type="Pfam" id="PF17680"/>
    </source>
</evidence>
<dbReference type="Proteomes" id="UP001061361">
    <property type="component" value="Chromosome"/>
</dbReference>
<feature type="signal peptide" evidence="1">
    <location>
        <begin position="1"/>
        <end position="17"/>
    </location>
</feature>
<organism evidence="3 4">
    <name type="scientific">Pseudodesulfovibrio portus</name>
    <dbReference type="NCBI Taxonomy" id="231439"/>
    <lineage>
        <taxon>Bacteria</taxon>
        <taxon>Pseudomonadati</taxon>
        <taxon>Thermodesulfobacteriota</taxon>
        <taxon>Desulfovibrionia</taxon>
        <taxon>Desulfovibrionales</taxon>
        <taxon>Desulfovibrionaceae</taxon>
    </lineage>
</organism>
<sequence length="220" mass="24256">MHKAALTILAAATLLFASGCGNRMWEDGKKLTKNTYNYVFDDAPTAVPYHDVAEIPMIEINHDAADILSDNVGGDELSSYSAVYIYRFINQVSPDDTAVFGQVVATQVADRLVQQKLRITEGEPGGTDYLYAGDTSEADYMGLTDKKADKLPPRVARLTGSYVIGNNFIYLSAKITRLVDRTVISAHNWTIPISDNVREMLPQLKNPDEGMAPTVMTKFE</sequence>
<evidence type="ECO:0000313" key="3">
    <source>
        <dbReference type="EMBL" id="BDQ35562.1"/>
    </source>
</evidence>
<dbReference type="Pfam" id="PF17680">
    <property type="entry name" value="FlgO"/>
    <property type="match status" value="1"/>
</dbReference>
<feature type="chain" id="PRO_5045314791" description="FlgO domain-containing protein" evidence="1">
    <location>
        <begin position="18"/>
        <end position="220"/>
    </location>
</feature>
<name>A0ABM8AVR4_9BACT</name>
<keyword evidence="4" id="KW-1185">Reference proteome</keyword>
<accession>A0ABM8AVR4</accession>
<protein>
    <recommendedName>
        <fullName evidence="2">FlgO domain-containing protein</fullName>
    </recommendedName>
</protein>